<evidence type="ECO:0000259" key="1">
    <source>
        <dbReference type="Pfam" id="PF13403"/>
    </source>
</evidence>
<evidence type="ECO:0000313" key="5">
    <source>
        <dbReference type="Proteomes" id="UP000326453"/>
    </source>
</evidence>
<dbReference type="RefSeq" id="WP_147428233.1">
    <property type="nucleotide sequence ID" value="NZ_CP044426.1"/>
</dbReference>
<organism evidence="2 5">
    <name type="scientific">Paracoccus pantotrophus</name>
    <name type="common">Thiosphaera pantotropha</name>
    <dbReference type="NCBI Taxonomy" id="82367"/>
    <lineage>
        <taxon>Bacteria</taxon>
        <taxon>Pseudomonadati</taxon>
        <taxon>Pseudomonadota</taxon>
        <taxon>Alphaproteobacteria</taxon>
        <taxon>Rhodobacterales</taxon>
        <taxon>Paracoccaceae</taxon>
        <taxon>Paracoccus</taxon>
    </lineage>
</organism>
<proteinExistence type="predicted"/>
<dbReference type="Gene3D" id="2.170.16.10">
    <property type="entry name" value="Hedgehog/Intein (Hint) domain"/>
    <property type="match status" value="1"/>
</dbReference>
<dbReference type="GeneID" id="51371188"/>
<dbReference type="InterPro" id="IPR028992">
    <property type="entry name" value="Hedgehog/Intein_dom"/>
</dbReference>
<protein>
    <submittedName>
        <fullName evidence="2">Hint domain-containing protein</fullName>
    </submittedName>
</protein>
<dbReference type="Pfam" id="PF13403">
    <property type="entry name" value="Hint_2"/>
    <property type="match status" value="1"/>
</dbReference>
<keyword evidence="4" id="KW-1185">Reference proteome</keyword>
<dbReference type="Proteomes" id="UP000273626">
    <property type="component" value="Unassembled WGS sequence"/>
</dbReference>
<dbReference type="SUPFAM" id="SSF51294">
    <property type="entry name" value="Hedgehog/intein (Hint) domain"/>
    <property type="match status" value="1"/>
</dbReference>
<evidence type="ECO:0000313" key="4">
    <source>
        <dbReference type="Proteomes" id="UP000273626"/>
    </source>
</evidence>
<dbReference type="EMBL" id="RBLI01000001">
    <property type="protein sequence ID" value="RKS52784.1"/>
    <property type="molecule type" value="Genomic_DNA"/>
</dbReference>
<accession>A0AAE6NXB6</accession>
<dbReference type="EMBL" id="CP044426">
    <property type="protein sequence ID" value="QFG36812.1"/>
    <property type="molecule type" value="Genomic_DNA"/>
</dbReference>
<dbReference type="InterPro" id="IPR036844">
    <property type="entry name" value="Hint_dom_sf"/>
</dbReference>
<gene>
    <name evidence="3" type="ORF">BDE18_2120</name>
    <name evidence="2" type="ORF">ESD82_11455</name>
</gene>
<dbReference type="AlphaFoldDB" id="A0AAE6NXB6"/>
<name>A0AAE6NXB6_PARPN</name>
<evidence type="ECO:0000313" key="3">
    <source>
        <dbReference type="EMBL" id="RKS52784.1"/>
    </source>
</evidence>
<reference evidence="2 5" key="2">
    <citation type="submission" date="2019-01" db="EMBL/GenBank/DDBJ databases">
        <title>Complete Genome Sequence and Annotation of the Paracoccus pantotrophus type strain DSM 2944.</title>
        <authorList>
            <person name="Bockwoldt J.A."/>
            <person name="Zimmermann M."/>
            <person name="Tiso T."/>
            <person name="Blank L.M."/>
        </authorList>
    </citation>
    <scope>NUCLEOTIDE SEQUENCE [LARGE SCALE GENOMIC DNA]</scope>
    <source>
        <strain evidence="2 5">DSM 2944</strain>
    </source>
</reference>
<reference evidence="3 4" key="1">
    <citation type="submission" date="2018-10" db="EMBL/GenBank/DDBJ databases">
        <title>Genomic Encyclopedia of Archaeal and Bacterial Type Strains, Phase II (KMG-II): from individual species to whole genera.</title>
        <authorList>
            <person name="Goeker M."/>
        </authorList>
    </citation>
    <scope>NUCLEOTIDE SEQUENCE [LARGE SCALE GENOMIC DNA]</scope>
    <source>
        <strain evidence="4">ATCC 35512 / DSM 2944 / CIP 106514 / LMD 82.5 / NBRC 102493 / NCCB 82005 / GB17</strain>
        <strain evidence="3">DSM 2944</strain>
    </source>
</reference>
<evidence type="ECO:0000313" key="2">
    <source>
        <dbReference type="EMBL" id="QFG36812.1"/>
    </source>
</evidence>
<dbReference type="KEGG" id="ppan:ESD82_11455"/>
<feature type="domain" description="Hedgehog/Intein (Hint)" evidence="1">
    <location>
        <begin position="206"/>
        <end position="341"/>
    </location>
</feature>
<dbReference type="Proteomes" id="UP000326453">
    <property type="component" value="Chromosome 1"/>
</dbReference>
<sequence length="409" mass="43897">MPYFTELPEGLIQIEGDTIIIDTNDLNLLNITNQPDNEFSLYDVESPTGTTLSNGDELSLVDSDENTLISGTYVGDITVSTASVEVGLGALFSLGATLNPLEGELFQDESGNFYVISEDGLDPSHLGVELTITLAGNEYTAVGADVSEALENLASAVEDVPLVGGTAAALIRGAGDAVQDALDTAAITVEVDETGTMDLTDEEVLPCFLHGTLIATPDGEKPVETLVAGDEILAHTGKAITIKWVGRRTVRNNRLDSRHLPVCIKAGSLGDGLPHSDLYVTADHGMIIDDMVINAGALVNGSSICFVDSTAMPSEFTYYHIETENHDEILANGAPTETFVDYISRKSFDNHDEYLALYGAERIISEMKRIRISARRQLPAYLCERLGAGSFSDQVDREFDVLMAKLKAA</sequence>